<evidence type="ECO:0000256" key="4">
    <source>
        <dbReference type="ARBA" id="ARBA00022490"/>
    </source>
</evidence>
<evidence type="ECO:0000256" key="5">
    <source>
        <dbReference type="ARBA" id="ARBA00022553"/>
    </source>
</evidence>
<gene>
    <name evidence="11 13" type="ORF">P152DRAFT_505115</name>
</gene>
<dbReference type="GO" id="GO:0031047">
    <property type="term" value="P:regulatory ncRNA-mediated gene silencing"/>
    <property type="evidence" value="ECO:0007669"/>
    <property type="project" value="UniProtKB-UniRule"/>
</dbReference>
<keyword evidence="6" id="KW-0677">Repeat</keyword>
<reference evidence="13" key="2">
    <citation type="submission" date="2020-04" db="EMBL/GenBank/DDBJ databases">
        <authorList>
            <consortium name="NCBI Genome Project"/>
        </authorList>
    </citation>
    <scope>NUCLEOTIDE SEQUENCE</scope>
    <source>
        <strain evidence="13">CBS 781.70</strain>
    </source>
</reference>
<feature type="domain" description="TNase-like" evidence="10">
    <location>
        <begin position="167"/>
        <end position="310"/>
    </location>
</feature>
<dbReference type="PIRSF" id="PIRSF017179">
    <property type="entry name" value="RISC-Tudor-SN"/>
    <property type="match status" value="1"/>
</dbReference>
<dbReference type="GO" id="GO:0005829">
    <property type="term" value="C:cytosol"/>
    <property type="evidence" value="ECO:0007669"/>
    <property type="project" value="UniProtKB-UniRule"/>
</dbReference>
<dbReference type="FunFam" id="2.40.50.90:FF:000001">
    <property type="entry name" value="Staphylococcal nuclease domain-containing protein"/>
    <property type="match status" value="1"/>
</dbReference>
<feature type="compositionally biased region" description="Polar residues" evidence="8">
    <location>
        <begin position="632"/>
        <end position="655"/>
    </location>
</feature>
<reference evidence="13" key="3">
    <citation type="submission" date="2025-04" db="UniProtKB">
        <authorList>
            <consortium name="RefSeq"/>
        </authorList>
    </citation>
    <scope>IDENTIFICATION</scope>
    <source>
        <strain evidence="13">CBS 781.70</strain>
    </source>
</reference>
<dbReference type="InterPro" id="IPR016071">
    <property type="entry name" value="Staphylococal_nuclease_OB-fold"/>
</dbReference>
<evidence type="ECO:0000256" key="1">
    <source>
        <dbReference type="ARBA" id="ARBA00004496"/>
    </source>
</evidence>
<dbReference type="PROSITE" id="PS50304">
    <property type="entry name" value="TUDOR"/>
    <property type="match status" value="1"/>
</dbReference>
<keyword evidence="12" id="KW-1185">Reference proteome</keyword>
<feature type="domain" description="TNase-like" evidence="10">
    <location>
        <begin position="486"/>
        <end position="619"/>
    </location>
</feature>
<dbReference type="Gene3D" id="2.40.50.90">
    <property type="match status" value="5"/>
</dbReference>
<dbReference type="CDD" id="cd00175">
    <property type="entry name" value="SNc"/>
    <property type="match status" value="1"/>
</dbReference>
<comment type="subcellular location">
    <subcellularLocation>
        <location evidence="1 7">Cytoplasm</location>
    </subcellularLocation>
</comment>
<dbReference type="FunFam" id="2.40.50.90:FF:000010">
    <property type="entry name" value="Ribonuclease"/>
    <property type="match status" value="1"/>
</dbReference>
<accession>A0A6G1GF25</accession>
<dbReference type="PANTHER" id="PTHR12302">
    <property type="entry name" value="EBNA2 BINDING PROTEIN P100"/>
    <property type="match status" value="1"/>
</dbReference>
<evidence type="ECO:0000256" key="2">
    <source>
        <dbReference type="ARBA" id="ARBA00013404"/>
    </source>
</evidence>
<feature type="region of interest" description="Disordered" evidence="8">
    <location>
        <begin position="621"/>
        <end position="656"/>
    </location>
</feature>
<name>A0A6G1GF25_9PEZI</name>
<dbReference type="GO" id="GO:0004518">
    <property type="term" value="F:nuclease activity"/>
    <property type="evidence" value="ECO:0007669"/>
    <property type="project" value="TreeGrafter"/>
</dbReference>
<dbReference type="Proteomes" id="UP000504638">
    <property type="component" value="Unplaced"/>
</dbReference>
<dbReference type="Pfam" id="PF00567">
    <property type="entry name" value="TUDOR"/>
    <property type="match status" value="1"/>
</dbReference>
<organism evidence="11">
    <name type="scientific">Eremomyces bilateralis CBS 781.70</name>
    <dbReference type="NCBI Taxonomy" id="1392243"/>
    <lineage>
        <taxon>Eukaryota</taxon>
        <taxon>Fungi</taxon>
        <taxon>Dikarya</taxon>
        <taxon>Ascomycota</taxon>
        <taxon>Pezizomycotina</taxon>
        <taxon>Dothideomycetes</taxon>
        <taxon>Dothideomycetes incertae sedis</taxon>
        <taxon>Eremomycetales</taxon>
        <taxon>Eremomycetaceae</taxon>
        <taxon>Eremomyces</taxon>
    </lineage>
</organism>
<dbReference type="PROSITE" id="PS50830">
    <property type="entry name" value="TNASE_3"/>
    <property type="match status" value="4"/>
</dbReference>
<proteinExistence type="predicted"/>
<dbReference type="GO" id="GO:0005634">
    <property type="term" value="C:nucleus"/>
    <property type="evidence" value="ECO:0007669"/>
    <property type="project" value="TreeGrafter"/>
</dbReference>
<dbReference type="Gene3D" id="2.30.30.140">
    <property type="match status" value="1"/>
</dbReference>
<dbReference type="SUPFAM" id="SSF63748">
    <property type="entry name" value="Tudor/PWWP/MBT"/>
    <property type="match status" value="1"/>
</dbReference>
<dbReference type="SMART" id="SM00333">
    <property type="entry name" value="TUDOR"/>
    <property type="match status" value="1"/>
</dbReference>
<dbReference type="RefSeq" id="XP_033538142.1">
    <property type="nucleotide sequence ID" value="XM_033682418.1"/>
</dbReference>
<dbReference type="PANTHER" id="PTHR12302:SF2">
    <property type="entry name" value="STAPHYLOCOCCAL NUCLEASE DOMAIN-CONTAINING PROTEIN 1"/>
    <property type="match status" value="1"/>
</dbReference>
<evidence type="ECO:0000313" key="11">
    <source>
        <dbReference type="EMBL" id="KAF1816511.1"/>
    </source>
</evidence>
<evidence type="ECO:0000256" key="6">
    <source>
        <dbReference type="ARBA" id="ARBA00022737"/>
    </source>
</evidence>
<evidence type="ECO:0000259" key="9">
    <source>
        <dbReference type="PROSITE" id="PS50304"/>
    </source>
</evidence>
<evidence type="ECO:0000259" key="10">
    <source>
        <dbReference type="PROSITE" id="PS50830"/>
    </source>
</evidence>
<feature type="domain" description="Tudor" evidence="9">
    <location>
        <begin position="707"/>
        <end position="767"/>
    </location>
</feature>
<dbReference type="InterPro" id="IPR035437">
    <property type="entry name" value="SNase_OB-fold_sf"/>
</dbReference>
<dbReference type="InterPro" id="IPR002999">
    <property type="entry name" value="Tudor"/>
</dbReference>
<evidence type="ECO:0000313" key="12">
    <source>
        <dbReference type="Proteomes" id="UP000504638"/>
    </source>
</evidence>
<dbReference type="FunFam" id="2.40.50.90:FF:000030">
    <property type="entry name" value="Transcription factor (Snd1/p100), putative"/>
    <property type="match status" value="1"/>
</dbReference>
<dbReference type="InterPro" id="IPR016685">
    <property type="entry name" value="Silence_cplx_Nase-comp_TudorSN"/>
</dbReference>
<dbReference type="SMART" id="SM00318">
    <property type="entry name" value="SNc"/>
    <property type="match status" value="4"/>
</dbReference>
<dbReference type="GO" id="GO:0006402">
    <property type="term" value="P:mRNA catabolic process"/>
    <property type="evidence" value="ECO:0007669"/>
    <property type="project" value="UniProtKB-UniRule"/>
</dbReference>
<evidence type="ECO:0000256" key="7">
    <source>
        <dbReference type="PIRNR" id="PIRNR017179"/>
    </source>
</evidence>
<dbReference type="GeneID" id="54422988"/>
<sequence length="894" mass="98935">MSSSFEARVKSILSGDTLVLCNPKNLAQERTLSLAYVTAPRLKREGDEPFAFESRDFLRVFVGKIVSCRVLYTIPTGAHREYGLVRLSDGSASFPEVSVAEGWVKVRDDASRREENEENKAILDKLIVDEAHAKANSKGIWQEKVSRVETSYEIPDPKVFLQAWKGKTLDGVVEKVLSGDRLIVRLIVQPLKHSQTMLLVAGIRAPATKRVNTSDGTEQPAEPHGEAAQRFMEERVLQRNCNITILGLTPQNQLVATVAHKVRGNLAPFVLEAGLARCTDHHSTMLGPEMAKLRQAEKKARDQGLGLFAGQKLPIRGASKETEAAVQRIISADTVILRYRDNTEKRISLSSVRQPKPSDPKQAPWGAEAKEFLRKKLIGKHVKVTVDGKRAATEGYEEREMGTVSQNNKNVALLLVENGYASVIRHRADDPDRSPIYDDLLQAEAAAQAEKKGMWNDKASSPIRYTDYSESLEKARRQLTYLSRLRRVAGVVDFVKSGSRFTVLIPKESAKITVVLSGIRAPRSARNANEEGDPFGAEAHEFANRRCLQRDVEIDVDDCDKNGGFIGTIYVNRENFTKLLLEEGLAEVHAYSAEKAGLFNELNAAERRAKEAHKGLWKDWTPESEAVDDAAPTTTGASVTSTNGHTNGATSTPRSTDYRPALVTFVDPTTQHLKLQFIGPGTAALTTLMSSFRTHHASPAAKPLANPPKAGELVSAKFSEDATWYRGRVRRVDREAKRAEVYYVDYGNAERVPWSELRVLPEEFGLRRLGAQAVEAALAFVQVPGGEYAAEAAGWLQKEVEGRQFVARVEHEEGAGGPQGAAAVDVTLFDEKDRGQLERSVNADMVGEGLAMVPRKLKAWERGQGEVLRVLRKLEEEAKAERWGCWQYGDITED</sequence>
<dbReference type="FunFam" id="2.40.50.90:FF:000019">
    <property type="entry name" value="Transcription factor (Snd1/p100), putative"/>
    <property type="match status" value="1"/>
</dbReference>
<reference evidence="11 13" key="1">
    <citation type="submission" date="2020-01" db="EMBL/GenBank/DDBJ databases">
        <authorList>
            <consortium name="DOE Joint Genome Institute"/>
            <person name="Haridas S."/>
            <person name="Albert R."/>
            <person name="Binder M."/>
            <person name="Bloem J."/>
            <person name="Labutti K."/>
            <person name="Salamov A."/>
            <person name="Andreopoulos B."/>
            <person name="Baker S.E."/>
            <person name="Barry K."/>
            <person name="Bills G."/>
            <person name="Bluhm B.H."/>
            <person name="Cannon C."/>
            <person name="Castanera R."/>
            <person name="Culley D.E."/>
            <person name="Daum C."/>
            <person name="Ezra D."/>
            <person name="Gonzalez J.B."/>
            <person name="Henrissat B."/>
            <person name="Kuo A."/>
            <person name="Liang C."/>
            <person name="Lipzen A."/>
            <person name="Lutzoni F."/>
            <person name="Magnuson J."/>
            <person name="Mondo S."/>
            <person name="Nolan M."/>
            <person name="Ohm R."/>
            <person name="Pangilinan J."/>
            <person name="Park H.-J."/>
            <person name="Ramirez L."/>
            <person name="Alfaro M."/>
            <person name="Sun H."/>
            <person name="Tritt A."/>
            <person name="Yoshinaga Y."/>
            <person name="Zwiers L.-H."/>
            <person name="Turgeon B.G."/>
            <person name="Goodwin S.B."/>
            <person name="Spatafora J.W."/>
            <person name="Crous P.W."/>
            <person name="Grigoriev I.V."/>
        </authorList>
    </citation>
    <scope>NUCLEOTIDE SEQUENCE</scope>
    <source>
        <strain evidence="11 13">CBS 781.70</strain>
    </source>
</reference>
<dbReference type="GO" id="GO:0031332">
    <property type="term" value="C:RNAi effector complex"/>
    <property type="evidence" value="ECO:0007669"/>
    <property type="project" value="InterPro"/>
</dbReference>
<dbReference type="AlphaFoldDB" id="A0A6G1GF25"/>
<feature type="domain" description="TNase-like" evidence="10">
    <location>
        <begin position="320"/>
        <end position="457"/>
    </location>
</feature>
<dbReference type="GO" id="GO:0003723">
    <property type="term" value="F:RNA binding"/>
    <property type="evidence" value="ECO:0007669"/>
    <property type="project" value="UniProtKB-UniRule"/>
</dbReference>
<dbReference type="Pfam" id="PF00565">
    <property type="entry name" value="SNase"/>
    <property type="match status" value="4"/>
</dbReference>
<keyword evidence="4 7" id="KW-0963">Cytoplasm</keyword>
<dbReference type="SUPFAM" id="SSF50199">
    <property type="entry name" value="Staphylococcal nuclease"/>
    <property type="match status" value="5"/>
</dbReference>
<evidence type="ECO:0000313" key="13">
    <source>
        <dbReference type="RefSeq" id="XP_033538142.1"/>
    </source>
</evidence>
<keyword evidence="5" id="KW-0597">Phosphoprotein</keyword>
<feature type="domain" description="TNase-like" evidence="10">
    <location>
        <begin position="3"/>
        <end position="143"/>
    </location>
</feature>
<protein>
    <recommendedName>
        <fullName evidence="2">Probable endonuclease LCL3</fullName>
    </recommendedName>
    <alternativeName>
        <fullName evidence="3">Probable endonuclease lcl3</fullName>
    </alternativeName>
</protein>
<evidence type="ECO:0000256" key="3">
    <source>
        <dbReference type="ARBA" id="ARBA00014651"/>
    </source>
</evidence>
<dbReference type="OrthoDB" id="10023235at2759"/>
<evidence type="ECO:0000256" key="8">
    <source>
        <dbReference type="SAM" id="MobiDB-lite"/>
    </source>
</evidence>
<dbReference type="FunFam" id="2.30.30.140:FF:000018">
    <property type="entry name" value="Serine/threonine-protein kinase 31"/>
    <property type="match status" value="1"/>
</dbReference>
<dbReference type="EMBL" id="ML975150">
    <property type="protein sequence ID" value="KAF1816511.1"/>
    <property type="molecule type" value="Genomic_DNA"/>
</dbReference>